<evidence type="ECO:0000259" key="12">
    <source>
        <dbReference type="Pfam" id="PF09084"/>
    </source>
</evidence>
<sequence length="339" mass="37621">MSMATGLRTSTRAWQVTLVLVVGILAGFPGGVLGAPKLRPLNVLLDWFPNVSHLALYTAKERGYFEREGLRVQFRTPSGTTDPVKLVGTGKLDLGISYPMEVILARSKGIPVVSIWPLFQHPLNVILSFKEANIREPRDLIGKKIGSPMIPQDQAILASLAADYGFSSKDFQVVNLGFNLTQGLLSKRVDAVVGAYITWEAVEAALKGQEVNIMKIQDYGIPDYYELVIITNERFVARNGEVLRSFLKAVRKGTEDLFKDPAGSAAILLKANRDLQKEIVQRGTEVAVPLMKPTEDPLGLQGAEKWDRLQNWMLKYKLIEKKTPVEKMFTNSLLPTVSQ</sequence>
<gene>
    <name evidence="13" type="ORF">HYY65_00275</name>
</gene>
<keyword evidence="6" id="KW-0479">Metal-binding</keyword>
<dbReference type="Proteomes" id="UP000741360">
    <property type="component" value="Unassembled WGS sequence"/>
</dbReference>
<evidence type="ECO:0000256" key="2">
    <source>
        <dbReference type="ARBA" id="ARBA00004948"/>
    </source>
</evidence>
<comment type="subunit">
    <text evidence="4">Homodimer.</text>
</comment>
<feature type="domain" description="SsuA/THI5-like" evidence="12">
    <location>
        <begin position="50"/>
        <end position="262"/>
    </location>
</feature>
<dbReference type="Gene3D" id="3.40.190.10">
    <property type="entry name" value="Periplasmic binding protein-like II"/>
    <property type="match status" value="2"/>
</dbReference>
<keyword evidence="5" id="KW-0808">Transferase</keyword>
<keyword evidence="8" id="KW-0784">Thiamine biosynthesis</keyword>
<dbReference type="InterPro" id="IPR027939">
    <property type="entry name" value="NMT1/THI5"/>
</dbReference>
<evidence type="ECO:0000256" key="3">
    <source>
        <dbReference type="ARBA" id="ARBA00009406"/>
    </source>
</evidence>
<evidence type="ECO:0000256" key="9">
    <source>
        <dbReference type="ARBA" id="ARBA00023004"/>
    </source>
</evidence>
<evidence type="ECO:0000256" key="11">
    <source>
        <dbReference type="ARBA" id="ARBA00048179"/>
    </source>
</evidence>
<accession>A0A932GLU7</accession>
<evidence type="ECO:0000256" key="6">
    <source>
        <dbReference type="ARBA" id="ARBA00022723"/>
    </source>
</evidence>
<dbReference type="SUPFAM" id="SSF53850">
    <property type="entry name" value="Periplasmic binding protein-like II"/>
    <property type="match status" value="1"/>
</dbReference>
<dbReference type="EMBL" id="JACPSX010000005">
    <property type="protein sequence ID" value="MBI3013513.1"/>
    <property type="molecule type" value="Genomic_DNA"/>
</dbReference>
<name>A0A932GLU7_UNCTE</name>
<evidence type="ECO:0000256" key="5">
    <source>
        <dbReference type="ARBA" id="ARBA00022679"/>
    </source>
</evidence>
<dbReference type="GO" id="GO:0046872">
    <property type="term" value="F:metal ion binding"/>
    <property type="evidence" value="ECO:0007669"/>
    <property type="project" value="UniProtKB-KW"/>
</dbReference>
<evidence type="ECO:0000256" key="7">
    <source>
        <dbReference type="ARBA" id="ARBA00022898"/>
    </source>
</evidence>
<comment type="similarity">
    <text evidence="3">Belongs to the NMT1/THI5 family.</text>
</comment>
<evidence type="ECO:0000256" key="4">
    <source>
        <dbReference type="ARBA" id="ARBA00011738"/>
    </source>
</evidence>
<dbReference type="GO" id="GO:0016740">
    <property type="term" value="F:transferase activity"/>
    <property type="evidence" value="ECO:0007669"/>
    <property type="project" value="UniProtKB-KW"/>
</dbReference>
<evidence type="ECO:0000256" key="1">
    <source>
        <dbReference type="ARBA" id="ARBA00003469"/>
    </source>
</evidence>
<proteinExistence type="inferred from homology"/>
<dbReference type="InterPro" id="IPR015168">
    <property type="entry name" value="SsuA/THI5"/>
</dbReference>
<comment type="caution">
    <text evidence="13">The sequence shown here is derived from an EMBL/GenBank/DDBJ whole genome shotgun (WGS) entry which is preliminary data.</text>
</comment>
<comment type="function">
    <text evidence="1">Responsible for the formation of the pyrimidine heterocycle in the thiamine biosynthesis pathway. Catalyzes the formation of hydroxymethylpyrimidine phosphate (HMP-P) from histidine and pyridoxal phosphate (PLP). The protein uses PLP and the active site histidine to form HMP-P, generating an inactive enzyme. The enzyme can only undergo a single turnover, which suggests it is a suicide enzyme.</text>
</comment>
<protein>
    <recommendedName>
        <fullName evidence="10">Thiamine pyrimidine synthase</fullName>
    </recommendedName>
</protein>
<dbReference type="PANTHER" id="PTHR31528">
    <property type="entry name" value="4-AMINO-5-HYDROXYMETHYL-2-METHYLPYRIMIDINE PHOSPHATE SYNTHASE THI11-RELATED"/>
    <property type="match status" value="1"/>
</dbReference>
<dbReference type="Pfam" id="PF09084">
    <property type="entry name" value="NMT1"/>
    <property type="match status" value="1"/>
</dbReference>
<dbReference type="AlphaFoldDB" id="A0A932GLU7"/>
<organism evidence="13 14">
    <name type="scientific">Tectimicrobiota bacterium</name>
    <dbReference type="NCBI Taxonomy" id="2528274"/>
    <lineage>
        <taxon>Bacteria</taxon>
        <taxon>Pseudomonadati</taxon>
        <taxon>Nitrospinota/Tectimicrobiota group</taxon>
        <taxon>Candidatus Tectimicrobiota</taxon>
    </lineage>
</organism>
<comment type="catalytic activity">
    <reaction evidence="11">
        <text>N(6)-(pyridoxal phosphate)-L-lysyl-[4-amino-5-hydroxymethyl-2-methylpyrimidine phosphate synthase] + L-histidyl-[4-amino-5-hydroxymethyl-2-methylpyrimidine phosphate synthase] + 2 Fe(3+) + 4 H2O = L-lysyl-[4-amino-5-hydroxymethyl-2-methylpyrimidine phosphate synthase] + (2S)-2-amino-5-hydroxy-4-oxopentanoyl-[4-amino-5-hydroxymethyl-2-methylpyrimidine phosphate synthase] + 4-amino-2-methyl-5-(phosphooxymethyl)pyrimidine + 3-oxopropanoate + 2 Fe(2+) + 2 H(+)</text>
        <dbReference type="Rhea" id="RHEA:65756"/>
        <dbReference type="Rhea" id="RHEA-COMP:16892"/>
        <dbReference type="Rhea" id="RHEA-COMP:16893"/>
        <dbReference type="Rhea" id="RHEA-COMP:16894"/>
        <dbReference type="Rhea" id="RHEA-COMP:16895"/>
        <dbReference type="ChEBI" id="CHEBI:15377"/>
        <dbReference type="ChEBI" id="CHEBI:15378"/>
        <dbReference type="ChEBI" id="CHEBI:29033"/>
        <dbReference type="ChEBI" id="CHEBI:29034"/>
        <dbReference type="ChEBI" id="CHEBI:29969"/>
        <dbReference type="ChEBI" id="CHEBI:29979"/>
        <dbReference type="ChEBI" id="CHEBI:33190"/>
        <dbReference type="ChEBI" id="CHEBI:58354"/>
        <dbReference type="ChEBI" id="CHEBI:143915"/>
        <dbReference type="ChEBI" id="CHEBI:157692"/>
    </reaction>
    <physiologicalReaction direction="left-to-right" evidence="11">
        <dbReference type="Rhea" id="RHEA:65757"/>
    </physiologicalReaction>
</comment>
<dbReference type="PANTHER" id="PTHR31528:SF1">
    <property type="entry name" value="4-AMINO-5-HYDROXYMETHYL-2-METHYLPYRIMIDINE PHOSPHATE SYNTHASE THI11-RELATED"/>
    <property type="match status" value="1"/>
</dbReference>
<evidence type="ECO:0000256" key="10">
    <source>
        <dbReference type="ARBA" id="ARBA00033171"/>
    </source>
</evidence>
<reference evidence="13" key="1">
    <citation type="submission" date="2020-07" db="EMBL/GenBank/DDBJ databases">
        <title>Huge and variable diversity of episymbiotic CPR bacteria and DPANN archaea in groundwater ecosystems.</title>
        <authorList>
            <person name="He C.Y."/>
            <person name="Keren R."/>
            <person name="Whittaker M."/>
            <person name="Farag I.F."/>
            <person name="Doudna J."/>
            <person name="Cate J.H.D."/>
            <person name="Banfield J.F."/>
        </authorList>
    </citation>
    <scope>NUCLEOTIDE SEQUENCE</scope>
    <source>
        <strain evidence="13">NC_groundwater_717_Ag_S-0.2um_59_8</strain>
    </source>
</reference>
<comment type="pathway">
    <text evidence="2">Cofactor biosynthesis; thiamine diphosphate biosynthesis.</text>
</comment>
<evidence type="ECO:0000256" key="8">
    <source>
        <dbReference type="ARBA" id="ARBA00022977"/>
    </source>
</evidence>
<evidence type="ECO:0000313" key="14">
    <source>
        <dbReference type="Proteomes" id="UP000741360"/>
    </source>
</evidence>
<evidence type="ECO:0000313" key="13">
    <source>
        <dbReference type="EMBL" id="MBI3013513.1"/>
    </source>
</evidence>
<keyword evidence="7" id="KW-0663">Pyridoxal phosphate</keyword>
<keyword evidence="9" id="KW-0408">Iron</keyword>
<dbReference type="GO" id="GO:0009228">
    <property type="term" value="P:thiamine biosynthetic process"/>
    <property type="evidence" value="ECO:0007669"/>
    <property type="project" value="UniProtKB-KW"/>
</dbReference>